<organism evidence="1 2">
    <name type="scientific">Polarella glacialis</name>
    <name type="common">Dinoflagellate</name>
    <dbReference type="NCBI Taxonomy" id="89957"/>
    <lineage>
        <taxon>Eukaryota</taxon>
        <taxon>Sar</taxon>
        <taxon>Alveolata</taxon>
        <taxon>Dinophyceae</taxon>
        <taxon>Suessiales</taxon>
        <taxon>Suessiaceae</taxon>
        <taxon>Polarella</taxon>
    </lineage>
</organism>
<evidence type="ECO:0000313" key="2">
    <source>
        <dbReference type="Proteomes" id="UP000654075"/>
    </source>
</evidence>
<proteinExistence type="predicted"/>
<protein>
    <submittedName>
        <fullName evidence="1">Uncharacterized protein</fullName>
    </submittedName>
</protein>
<dbReference type="Proteomes" id="UP000654075">
    <property type="component" value="Unassembled WGS sequence"/>
</dbReference>
<keyword evidence="2" id="KW-1185">Reference proteome</keyword>
<sequence>MAGLPDKQAPAAPPTLWTTLGSGKAKRPVVIDGEICHDTGEYTLSLLDQASGSPSLPVIHKEVLWMYAASTCFCCDLRDRQLLCVLGKHEEGEEHFERTHGTLQSFEAGQDVRHISQIELVYHDGDVLSIGLRCSCGEDSAYFRSLTDALRSQARLTVCRSSCCKTQRRSVELPPVHVPDEAAEAEACRHMLELLASEELAKANAQKTAARRISNQQLLDVLSQEDKSNYHAFAGPGTAITSHKTSDEAHEAKEIPIQDEGIKSSPAAATTEVVQCSSVAPCSEQESFNSDRLKHLDSFNVASLPPEAFKSRACGPQQEEDRRVVALQQELNEVRAMFATSLATQAEQLKLIACLREQQVFECGDVFTGEFLFSARPVLKLVGPPGLGVHSVTTCSGEPAKVQLTYHGAAFVAGGPIPSTTIPREPMFLTQTFEGSHFSLAKNRTVDGNVLPPHEWLMPEDRDDASTGSTVCCIAGECGEETEEACKHMDKPMPEGQLPFNEAFYRTAKALTAKGQLLLLTDAINNMVKEPDSPGGRIREIRFRQVLEDTARGVLEVDELKAIFPQPKPGLVRRNSGLTKAKREAALAMSTSTAPALEKK</sequence>
<gene>
    <name evidence="1" type="ORF">PGLA1383_LOCUS58086</name>
</gene>
<accession>A0A813I1C5</accession>
<name>A0A813I1C5_POLGL</name>
<evidence type="ECO:0000313" key="1">
    <source>
        <dbReference type="EMBL" id="CAE8643784.1"/>
    </source>
</evidence>
<comment type="caution">
    <text evidence="1">The sequence shown here is derived from an EMBL/GenBank/DDBJ whole genome shotgun (WGS) entry which is preliminary data.</text>
</comment>
<reference evidence="1" key="1">
    <citation type="submission" date="2021-02" db="EMBL/GenBank/DDBJ databases">
        <authorList>
            <person name="Dougan E. K."/>
            <person name="Rhodes N."/>
            <person name="Thang M."/>
            <person name="Chan C."/>
        </authorList>
    </citation>
    <scope>NUCLEOTIDE SEQUENCE</scope>
</reference>
<dbReference type="AlphaFoldDB" id="A0A813I1C5"/>
<dbReference type="EMBL" id="CAJNNV010033430">
    <property type="protein sequence ID" value="CAE8643784.1"/>
    <property type="molecule type" value="Genomic_DNA"/>
</dbReference>